<evidence type="ECO:0000313" key="1">
    <source>
        <dbReference type="EMBL" id="MBK9717809.1"/>
    </source>
</evidence>
<dbReference type="AlphaFoldDB" id="A0A9D7S9F0"/>
<name>A0A9D7S9F0_9BACT</name>
<organism evidence="1 2">
    <name type="scientific">Candidatus Defluviibacterium haderslevense</name>
    <dbReference type="NCBI Taxonomy" id="2981993"/>
    <lineage>
        <taxon>Bacteria</taxon>
        <taxon>Pseudomonadati</taxon>
        <taxon>Bacteroidota</taxon>
        <taxon>Saprospiria</taxon>
        <taxon>Saprospirales</taxon>
        <taxon>Saprospiraceae</taxon>
        <taxon>Candidatus Defluviibacterium</taxon>
    </lineage>
</organism>
<gene>
    <name evidence="1" type="ORF">IPO85_09890</name>
</gene>
<sequence>MKTNNNQTWISDRDLLNDPLLVAEANAEVSPIALEEVLEDNRISELATNRRDFLKVLGFGISAATIASCEIPVKRAIPYVIAPDTIVPGIANYYASSIVNGGDYCSVLVKTREGRPIKNRREC</sequence>
<dbReference type="Proteomes" id="UP000808349">
    <property type="component" value="Unassembled WGS sequence"/>
</dbReference>
<reference evidence="1 2" key="1">
    <citation type="submission" date="2020-10" db="EMBL/GenBank/DDBJ databases">
        <title>Connecting structure to function with the recovery of over 1000 high-quality activated sludge metagenome-assembled genomes encoding full-length rRNA genes using long-read sequencing.</title>
        <authorList>
            <person name="Singleton C.M."/>
            <person name="Petriglieri F."/>
            <person name="Kristensen J.M."/>
            <person name="Kirkegaard R.H."/>
            <person name="Michaelsen T.Y."/>
            <person name="Andersen M.H."/>
            <person name="Karst S.M."/>
            <person name="Dueholm M.S."/>
            <person name="Nielsen P.H."/>
            <person name="Albertsen M."/>
        </authorList>
    </citation>
    <scope>NUCLEOTIDE SEQUENCE [LARGE SCALE GENOMIC DNA]</scope>
    <source>
        <strain evidence="1">Ribe_18-Q3-R11-54_BAT3C.373</strain>
    </source>
</reference>
<dbReference type="EMBL" id="JADKFW010000005">
    <property type="protein sequence ID" value="MBK9717809.1"/>
    <property type="molecule type" value="Genomic_DNA"/>
</dbReference>
<evidence type="ECO:0000313" key="2">
    <source>
        <dbReference type="Proteomes" id="UP000808349"/>
    </source>
</evidence>
<protein>
    <recommendedName>
        <fullName evidence="3">Twin-arginine translocation signal domain-containing protein</fullName>
    </recommendedName>
</protein>
<comment type="caution">
    <text evidence="1">The sequence shown here is derived from an EMBL/GenBank/DDBJ whole genome shotgun (WGS) entry which is preliminary data.</text>
</comment>
<evidence type="ECO:0008006" key="3">
    <source>
        <dbReference type="Google" id="ProtNLM"/>
    </source>
</evidence>
<accession>A0A9D7S9F0</accession>
<proteinExistence type="predicted"/>